<dbReference type="EMBL" id="JAOQJQ010000010">
    <property type="protein sequence ID" value="MCU6763753.1"/>
    <property type="molecule type" value="Genomic_DNA"/>
</dbReference>
<comment type="caution">
    <text evidence="10">The sequence shown here is derived from an EMBL/GenBank/DDBJ whole genome shotgun (WGS) entry which is preliminary data.</text>
</comment>
<dbReference type="PROSITE" id="PS01087">
    <property type="entry name" value="RADICAL_ACTIVATING"/>
    <property type="match status" value="1"/>
</dbReference>
<reference evidence="10 11" key="1">
    <citation type="journal article" date="2021" name="ISME Commun">
        <title>Automated analysis of genomic sequences facilitates high-throughput and comprehensive description of bacteria.</title>
        <authorList>
            <person name="Hitch T.C.A."/>
        </authorList>
    </citation>
    <scope>NUCLEOTIDE SEQUENCE [LARGE SCALE GENOMIC DNA]</scope>
    <source>
        <strain evidence="10 11">Sanger_109</strain>
    </source>
</reference>
<keyword evidence="6" id="KW-0560">Oxidoreductase</keyword>
<dbReference type="SFLD" id="SFLDS00029">
    <property type="entry name" value="Radical_SAM"/>
    <property type="match status" value="1"/>
</dbReference>
<keyword evidence="5" id="KW-0479">Metal-binding</keyword>
<dbReference type="InterPro" id="IPR013785">
    <property type="entry name" value="Aldolase_TIM"/>
</dbReference>
<dbReference type="NCBIfam" id="TIGR02495">
    <property type="entry name" value="NrdG2"/>
    <property type="match status" value="1"/>
</dbReference>
<dbReference type="SUPFAM" id="SSF102114">
    <property type="entry name" value="Radical SAM enzymes"/>
    <property type="match status" value="1"/>
</dbReference>
<dbReference type="Pfam" id="PF04055">
    <property type="entry name" value="Radical_SAM"/>
    <property type="match status" value="1"/>
</dbReference>
<dbReference type="InterPro" id="IPR034457">
    <property type="entry name" value="Organic_radical-activating"/>
</dbReference>
<sequence length="232" mass="25868">MTIGGLQKTTLLDYPGKISACIFLSGCNFCCPFCHNSSLIPKNIKGLFSPEEILSLLEKRKSILDGVCISGGEPTLQEDLPEFIRDIKKLGYLVKLDTNGTNPKMLSFLISEKLIDAVAMDIKNSKEKYAATCGITDQGLPFPAILSSVELLKNTTDLYIEFRTTVIREFHHASDFKSIGEWLLGASRYVLQPFKSSDSVPLQKLHAPDYTDLKYYQKLCQNYIPSVSIRGT</sequence>
<protein>
    <submittedName>
        <fullName evidence="10">Anaerobic ribonucleoside-triphosphate reductase activating protein</fullName>
    </submittedName>
</protein>
<evidence type="ECO:0000256" key="8">
    <source>
        <dbReference type="ARBA" id="ARBA00023014"/>
    </source>
</evidence>
<dbReference type="SFLD" id="SFLDG01094">
    <property type="entry name" value="Uncharacterised_Radical_SAM_Su"/>
    <property type="match status" value="1"/>
</dbReference>
<dbReference type="PROSITE" id="PS51918">
    <property type="entry name" value="RADICAL_SAM"/>
    <property type="match status" value="1"/>
</dbReference>
<proteinExistence type="inferred from homology"/>
<gene>
    <name evidence="10" type="ORF">OCV88_15720</name>
</gene>
<keyword evidence="3" id="KW-0004">4Fe-4S</keyword>
<evidence type="ECO:0000256" key="2">
    <source>
        <dbReference type="ARBA" id="ARBA00009777"/>
    </source>
</evidence>
<evidence type="ECO:0000259" key="9">
    <source>
        <dbReference type="PROSITE" id="PS51918"/>
    </source>
</evidence>
<dbReference type="PANTHER" id="PTHR30352">
    <property type="entry name" value="PYRUVATE FORMATE-LYASE-ACTIVATING ENZYME"/>
    <property type="match status" value="1"/>
</dbReference>
<evidence type="ECO:0000313" key="11">
    <source>
        <dbReference type="Proteomes" id="UP001652442"/>
    </source>
</evidence>
<dbReference type="InterPro" id="IPR012840">
    <property type="entry name" value="NrdG2"/>
</dbReference>
<evidence type="ECO:0000256" key="3">
    <source>
        <dbReference type="ARBA" id="ARBA00022485"/>
    </source>
</evidence>
<evidence type="ECO:0000256" key="1">
    <source>
        <dbReference type="ARBA" id="ARBA00001966"/>
    </source>
</evidence>
<dbReference type="RefSeq" id="WP_158426393.1">
    <property type="nucleotide sequence ID" value="NZ_JAOQJQ010000010.1"/>
</dbReference>
<evidence type="ECO:0000256" key="7">
    <source>
        <dbReference type="ARBA" id="ARBA00023004"/>
    </source>
</evidence>
<organism evidence="10 11">
    <name type="scientific">Brotonthovivens ammoniilytica</name>
    <dbReference type="NCBI Taxonomy" id="2981725"/>
    <lineage>
        <taxon>Bacteria</taxon>
        <taxon>Bacillati</taxon>
        <taxon>Bacillota</taxon>
        <taxon>Clostridia</taxon>
        <taxon>Lachnospirales</taxon>
        <taxon>Lachnospiraceae</taxon>
        <taxon>Brotonthovivens</taxon>
    </lineage>
</organism>
<dbReference type="InterPro" id="IPR058240">
    <property type="entry name" value="rSAM_sf"/>
</dbReference>
<dbReference type="InterPro" id="IPR007197">
    <property type="entry name" value="rSAM"/>
</dbReference>
<dbReference type="Gene3D" id="3.20.20.70">
    <property type="entry name" value="Aldolase class I"/>
    <property type="match status" value="1"/>
</dbReference>
<evidence type="ECO:0000256" key="5">
    <source>
        <dbReference type="ARBA" id="ARBA00022723"/>
    </source>
</evidence>
<keyword evidence="7" id="KW-0408">Iron</keyword>
<dbReference type="InterPro" id="IPR001989">
    <property type="entry name" value="Radical_activat_CS"/>
</dbReference>
<keyword evidence="11" id="KW-1185">Reference proteome</keyword>
<keyword evidence="4" id="KW-0949">S-adenosyl-L-methionine</keyword>
<evidence type="ECO:0000256" key="6">
    <source>
        <dbReference type="ARBA" id="ARBA00023002"/>
    </source>
</evidence>
<dbReference type="CDD" id="cd01335">
    <property type="entry name" value="Radical_SAM"/>
    <property type="match status" value="1"/>
</dbReference>
<keyword evidence="8" id="KW-0411">Iron-sulfur</keyword>
<name>A0ABT2TNE7_9FIRM</name>
<dbReference type="Proteomes" id="UP001652442">
    <property type="component" value="Unassembled WGS sequence"/>
</dbReference>
<evidence type="ECO:0000313" key="10">
    <source>
        <dbReference type="EMBL" id="MCU6763753.1"/>
    </source>
</evidence>
<evidence type="ECO:0000256" key="4">
    <source>
        <dbReference type="ARBA" id="ARBA00022691"/>
    </source>
</evidence>
<dbReference type="PANTHER" id="PTHR30352:SF13">
    <property type="entry name" value="GLYCYL-RADICAL ENZYME ACTIVATING ENZYME YJJW-RELATED"/>
    <property type="match status" value="1"/>
</dbReference>
<comment type="cofactor">
    <cofactor evidence="1">
        <name>[4Fe-4S] cluster</name>
        <dbReference type="ChEBI" id="CHEBI:49883"/>
    </cofactor>
</comment>
<comment type="similarity">
    <text evidence="2">Belongs to the organic radical-activating enzymes family.</text>
</comment>
<feature type="domain" description="Radical SAM core" evidence="9">
    <location>
        <begin position="14"/>
        <end position="232"/>
    </location>
</feature>
<accession>A0ABT2TNE7</accession>